<accession>A0AAD8DMN8</accession>
<evidence type="ECO:0000256" key="1">
    <source>
        <dbReference type="SAM" id="Coils"/>
    </source>
</evidence>
<evidence type="ECO:0000313" key="3">
    <source>
        <dbReference type="EMBL" id="KAJ8709046.1"/>
    </source>
</evidence>
<dbReference type="Proteomes" id="UP001231518">
    <property type="component" value="Chromosome 22"/>
</dbReference>
<organism evidence="3 4">
    <name type="scientific">Mythimna separata</name>
    <name type="common">Oriental armyworm</name>
    <name type="synonym">Pseudaletia separata</name>
    <dbReference type="NCBI Taxonomy" id="271217"/>
    <lineage>
        <taxon>Eukaryota</taxon>
        <taxon>Metazoa</taxon>
        <taxon>Ecdysozoa</taxon>
        <taxon>Arthropoda</taxon>
        <taxon>Hexapoda</taxon>
        <taxon>Insecta</taxon>
        <taxon>Pterygota</taxon>
        <taxon>Neoptera</taxon>
        <taxon>Endopterygota</taxon>
        <taxon>Lepidoptera</taxon>
        <taxon>Glossata</taxon>
        <taxon>Ditrysia</taxon>
        <taxon>Noctuoidea</taxon>
        <taxon>Noctuidae</taxon>
        <taxon>Noctuinae</taxon>
        <taxon>Hadenini</taxon>
        <taxon>Mythimna</taxon>
    </lineage>
</organism>
<feature type="coiled-coil region" evidence="1">
    <location>
        <begin position="52"/>
        <end position="79"/>
    </location>
</feature>
<comment type="caution">
    <text evidence="3">The sequence shown here is derived from an EMBL/GenBank/DDBJ whole genome shotgun (WGS) entry which is preliminary data.</text>
</comment>
<feature type="compositionally biased region" description="Basic residues" evidence="2">
    <location>
        <begin position="86"/>
        <end position="101"/>
    </location>
</feature>
<dbReference type="AlphaFoldDB" id="A0AAD8DMN8"/>
<evidence type="ECO:0000256" key="2">
    <source>
        <dbReference type="SAM" id="MobiDB-lite"/>
    </source>
</evidence>
<feature type="compositionally biased region" description="Basic residues" evidence="2">
    <location>
        <begin position="151"/>
        <end position="168"/>
    </location>
</feature>
<reference evidence="3" key="1">
    <citation type="submission" date="2023-03" db="EMBL/GenBank/DDBJ databases">
        <title>Chromosome-level genomes of two armyworms, Mythimna separata and Mythimna loreyi, provide insights into the biosynthesis and reception of sex pheromones.</title>
        <authorList>
            <person name="Zhao H."/>
        </authorList>
    </citation>
    <scope>NUCLEOTIDE SEQUENCE</scope>
    <source>
        <strain evidence="3">BeijingLab</strain>
        <tissue evidence="3">Pupa</tissue>
    </source>
</reference>
<dbReference type="Pfam" id="PF14924">
    <property type="entry name" value="MAP10_N"/>
    <property type="match status" value="1"/>
</dbReference>
<keyword evidence="4" id="KW-1185">Reference proteome</keyword>
<gene>
    <name evidence="3" type="ORF">PYW07_008872</name>
</gene>
<protein>
    <submittedName>
        <fullName evidence="3">Uncharacterized protein</fullName>
    </submittedName>
</protein>
<feature type="region of interest" description="Disordered" evidence="2">
    <location>
        <begin position="86"/>
        <end position="111"/>
    </location>
</feature>
<keyword evidence="1" id="KW-0175">Coiled coil</keyword>
<evidence type="ECO:0000313" key="4">
    <source>
        <dbReference type="Proteomes" id="UP001231518"/>
    </source>
</evidence>
<name>A0AAD8DMN8_MYTSE</name>
<dbReference type="EMBL" id="JARGEI010000024">
    <property type="protein sequence ID" value="KAJ8709046.1"/>
    <property type="molecule type" value="Genomic_DNA"/>
</dbReference>
<feature type="region of interest" description="Disordered" evidence="2">
    <location>
        <begin position="139"/>
        <end position="168"/>
    </location>
</feature>
<sequence>MSIFLILFGEYIGTINCYHTAKEDKNNTAAMDQMFMIEVYVKKIILKVDPPVKDEYELAQEAEEKRKEAEALAALEAALAAKMKKKGKKAGGGAKKKKGKGKKEPPGPSEEEMKFMQTCTMEMNCLPVFDFIVAHDNFVAPPPPPPPEKKGKGKKKPKPKPKKGKKGKAKVIPWKLILPSEPLPQPPFFGVGNSVTFLDRPSKLEETLKKTPIYITVYNRDQEFGCTGFCIVDWHESFFECLQRAADLNPINFDLAEYRDTMKPEMVTNTVEMVRPLQCEEDLKASGEVEFYIRLTCLGSRVISYFVALPEMDRIPGRKYLYDDNKVKDLEVVRHWDGTVIDEVPPVAYFFTAPDITREPIRPAEEPVQYEEFVAPFTRSELAILAMGFPKGPCGGTNCPNRMEYRGSQHQFIHGEHMKGKYQHGQFVNKRDVHGPCGRIDCPLAKKVRSYLCTEGSYKPCMKPCCKDYY</sequence>
<proteinExistence type="predicted"/>